<gene>
    <name evidence="3" type="ORF">D9756_003990</name>
</gene>
<evidence type="ECO:0000313" key="4">
    <source>
        <dbReference type="Proteomes" id="UP000559027"/>
    </source>
</evidence>
<accession>A0A8H5DB01</accession>
<dbReference type="GO" id="GO:0006950">
    <property type="term" value="P:response to stress"/>
    <property type="evidence" value="ECO:0007669"/>
    <property type="project" value="UniProtKB-ARBA"/>
</dbReference>
<dbReference type="Proteomes" id="UP000559027">
    <property type="component" value="Unassembled WGS sequence"/>
</dbReference>
<name>A0A8H5DB01_9AGAR</name>
<feature type="region of interest" description="Disordered" evidence="1">
    <location>
        <begin position="173"/>
        <end position="196"/>
    </location>
</feature>
<comment type="caution">
    <text evidence="3">The sequence shown here is derived from an EMBL/GenBank/DDBJ whole genome shotgun (WGS) entry which is preliminary data.</text>
</comment>
<dbReference type="GO" id="GO:0005634">
    <property type="term" value="C:nucleus"/>
    <property type="evidence" value="ECO:0007669"/>
    <property type="project" value="TreeGrafter"/>
</dbReference>
<dbReference type="PANTHER" id="PTHR23099">
    <property type="entry name" value="TRANSCRIPTIONAL REGULATOR"/>
    <property type="match status" value="1"/>
</dbReference>
<feature type="compositionally biased region" description="Polar residues" evidence="1">
    <location>
        <begin position="262"/>
        <end position="274"/>
    </location>
</feature>
<evidence type="ECO:0000256" key="1">
    <source>
        <dbReference type="SAM" id="MobiDB-lite"/>
    </source>
</evidence>
<dbReference type="OrthoDB" id="20772at2759"/>
<evidence type="ECO:0000313" key="3">
    <source>
        <dbReference type="EMBL" id="KAF5355958.1"/>
    </source>
</evidence>
<sequence>MLSTGSSTWTSCNETPETCIVDSPSSRTKLQGSLVAQNVTVRRKRGYATEEIVPDSEEDRFRSCVEAGEVIVISSDSEQEEEEEVKAILDLDVAAQRVMSTHQSSSDSEDDDLEETPVKWTRIMSKSSRRLPAARRIIEDSESEVSEPESPVKIAKKQTVQKLLTDDIIELTSSSEDDSRPIFQPTGSSHEKPSQEMCPSYLIPQDDGAILIFDEPRSAKKPVRVSGSVPRKRSPSKQLRDVATRSNADIPAPSVPLLKSPVTFSGSSEASPNVSAPVKRKTPGTKSTKSITRVSKKALEEAERARRENYAQELFNELNRSVFKNGLPEKTKLNWNKRLLTTAGKAKYHRSRDGVETSEIELATKILDCDERIRNTLSHEMCHLATWVIDKKLDENHGKLFKHWASKVTRRRSDIEITAQLRDFLSLQMGV</sequence>
<dbReference type="AlphaFoldDB" id="A0A8H5DB01"/>
<dbReference type="PANTHER" id="PTHR23099:SF0">
    <property type="entry name" value="GERM CELL NUCLEAR ACIDIC PROTEIN"/>
    <property type="match status" value="1"/>
</dbReference>
<reference evidence="3 4" key="1">
    <citation type="journal article" date="2020" name="ISME J.">
        <title>Uncovering the hidden diversity of litter-decomposition mechanisms in mushroom-forming fungi.</title>
        <authorList>
            <person name="Floudas D."/>
            <person name="Bentzer J."/>
            <person name="Ahren D."/>
            <person name="Johansson T."/>
            <person name="Persson P."/>
            <person name="Tunlid A."/>
        </authorList>
    </citation>
    <scope>NUCLEOTIDE SEQUENCE [LARGE SCALE GENOMIC DNA]</scope>
    <source>
        <strain evidence="3 4">CBS 146.42</strain>
    </source>
</reference>
<dbReference type="Pfam" id="PF10263">
    <property type="entry name" value="SprT-like"/>
    <property type="match status" value="1"/>
</dbReference>
<organism evidence="3 4">
    <name type="scientific">Leucocoprinus leucothites</name>
    <dbReference type="NCBI Taxonomy" id="201217"/>
    <lineage>
        <taxon>Eukaryota</taxon>
        <taxon>Fungi</taxon>
        <taxon>Dikarya</taxon>
        <taxon>Basidiomycota</taxon>
        <taxon>Agaricomycotina</taxon>
        <taxon>Agaricomycetes</taxon>
        <taxon>Agaricomycetidae</taxon>
        <taxon>Agaricales</taxon>
        <taxon>Agaricineae</taxon>
        <taxon>Agaricaceae</taxon>
        <taxon>Leucocoprinus</taxon>
    </lineage>
</organism>
<proteinExistence type="predicted"/>
<dbReference type="InterPro" id="IPR006640">
    <property type="entry name" value="SprT-like_domain"/>
</dbReference>
<keyword evidence="4" id="KW-1185">Reference proteome</keyword>
<dbReference type="EMBL" id="JAACJO010000007">
    <property type="protein sequence ID" value="KAF5355958.1"/>
    <property type="molecule type" value="Genomic_DNA"/>
</dbReference>
<feature type="region of interest" description="Disordered" evidence="1">
    <location>
        <begin position="220"/>
        <end position="291"/>
    </location>
</feature>
<feature type="domain" description="SprT-like" evidence="2">
    <location>
        <begin position="308"/>
        <end position="430"/>
    </location>
</feature>
<dbReference type="SMART" id="SM00731">
    <property type="entry name" value="SprT"/>
    <property type="match status" value="1"/>
</dbReference>
<evidence type="ECO:0000259" key="2">
    <source>
        <dbReference type="SMART" id="SM00731"/>
    </source>
</evidence>
<protein>
    <recommendedName>
        <fullName evidence="2">SprT-like domain-containing protein</fullName>
    </recommendedName>
</protein>